<accession>A0A8H9IH03</accession>
<dbReference type="Proteomes" id="UP000622604">
    <property type="component" value="Unassembled WGS sequence"/>
</dbReference>
<keyword evidence="4 10" id="KW-0808">Transferase</keyword>
<feature type="transmembrane region" description="Helical" evidence="8">
    <location>
        <begin position="401"/>
        <end position="419"/>
    </location>
</feature>
<feature type="transmembrane region" description="Helical" evidence="8">
    <location>
        <begin position="333"/>
        <end position="351"/>
    </location>
</feature>
<dbReference type="GO" id="GO:0005886">
    <property type="term" value="C:plasma membrane"/>
    <property type="evidence" value="ECO:0007669"/>
    <property type="project" value="UniProtKB-SubCell"/>
</dbReference>
<feature type="transmembrane region" description="Helical" evidence="8">
    <location>
        <begin position="363"/>
        <end position="381"/>
    </location>
</feature>
<dbReference type="RefSeq" id="WP_191866204.1">
    <property type="nucleotide sequence ID" value="NZ_JBHUOD010000020.1"/>
</dbReference>
<dbReference type="GO" id="GO:0009103">
    <property type="term" value="P:lipopolysaccharide biosynthetic process"/>
    <property type="evidence" value="ECO:0007669"/>
    <property type="project" value="TreeGrafter"/>
</dbReference>
<protein>
    <submittedName>
        <fullName evidence="10">Glycosyl transferase</fullName>
    </submittedName>
</protein>
<evidence type="ECO:0000256" key="6">
    <source>
        <dbReference type="ARBA" id="ARBA00022989"/>
    </source>
</evidence>
<comment type="caution">
    <text evidence="10">The sequence shown here is derived from an EMBL/GenBank/DDBJ whole genome shotgun (WGS) entry which is preliminary data.</text>
</comment>
<feature type="transmembrane region" description="Helical" evidence="8">
    <location>
        <begin position="112"/>
        <end position="133"/>
    </location>
</feature>
<dbReference type="PANTHER" id="PTHR33908">
    <property type="entry name" value="MANNOSYLTRANSFERASE YKCB-RELATED"/>
    <property type="match status" value="1"/>
</dbReference>
<dbReference type="GO" id="GO:0010041">
    <property type="term" value="P:response to iron(III) ion"/>
    <property type="evidence" value="ECO:0007669"/>
    <property type="project" value="TreeGrafter"/>
</dbReference>
<feature type="transmembrane region" description="Helical" evidence="8">
    <location>
        <begin position="140"/>
        <end position="160"/>
    </location>
</feature>
<keyword evidence="5 8" id="KW-0812">Transmembrane</keyword>
<reference evidence="10" key="2">
    <citation type="submission" date="2020-09" db="EMBL/GenBank/DDBJ databases">
        <authorList>
            <person name="Sun Q."/>
            <person name="Kim S."/>
        </authorList>
    </citation>
    <scope>NUCLEOTIDE SEQUENCE</scope>
    <source>
        <strain evidence="10">KCTC 32337</strain>
    </source>
</reference>
<dbReference type="EMBL" id="BMZC01000006">
    <property type="protein sequence ID" value="GGZ65932.1"/>
    <property type="molecule type" value="Genomic_DNA"/>
</dbReference>
<evidence type="ECO:0000256" key="3">
    <source>
        <dbReference type="ARBA" id="ARBA00022676"/>
    </source>
</evidence>
<evidence type="ECO:0000259" key="9">
    <source>
        <dbReference type="Pfam" id="PF13231"/>
    </source>
</evidence>
<dbReference type="Pfam" id="PF13231">
    <property type="entry name" value="PMT_2"/>
    <property type="match status" value="1"/>
</dbReference>
<evidence type="ECO:0000256" key="7">
    <source>
        <dbReference type="ARBA" id="ARBA00023136"/>
    </source>
</evidence>
<sequence>MNMNDRKRQQQFAGIVLLLTAAALILIGLGLRDPWPADEPRFAQIAKEMVESGQWLFPTRGGEYYPDKPPVFMWAIAFFYVLTGSIHIAFLLPSALASLLTVFLVYDLGKRLWSESVGLTAGALLLFSMQFLLQSKTAQIDAMVSCWITIGCYGLLRFILIERRWLWYYLAFFFMGLGVITKGVGFLPVLMLLPYYFFQKTNTVNLTMHAQRYDVWRWLAGPIFMFLAIGLWLVPMLIQVELSQDPALIQYRDNILFRQTVTRYADSWHHLKPFWYYLVEVIPLFWLPVSVAVPWLLPKWYQAFKNCDARIILPATWILLLVLFFSISPGKRGVYILPALPMLVIISAPHVKELISKTSLPRLLWVVVAALSILCLGVGFAGLAKLTFLLELENKYGLSPWLFFLFIGALGVGISLFTIRKKIWQAWPLFISLLMVGYSTWGYVLLDDVKTPKNIFRNIQAIVKEQNVTIGLVNFSEQFILFSPYSVVHFGYHSELPGQINAAYHWLGQVDDARYVLVDEDNISGKCFDLQKAKPVGYAHRKNWILLSAEARKPECGLSALIPDLKIYRYEKAVATSSRLSHKS</sequence>
<feature type="transmembrane region" description="Helical" evidence="8">
    <location>
        <begin position="426"/>
        <end position="446"/>
    </location>
</feature>
<comment type="subcellular location">
    <subcellularLocation>
        <location evidence="1">Cell membrane</location>
        <topology evidence="1">Multi-pass membrane protein</topology>
    </subcellularLocation>
</comment>
<evidence type="ECO:0000313" key="10">
    <source>
        <dbReference type="EMBL" id="GGZ65932.1"/>
    </source>
</evidence>
<dbReference type="AlphaFoldDB" id="A0A8H9IH03"/>
<dbReference type="PANTHER" id="PTHR33908:SF3">
    <property type="entry name" value="UNDECAPRENYL PHOSPHATE-ALPHA-4-AMINO-4-DEOXY-L-ARABINOSE ARABINOSYL TRANSFERASE"/>
    <property type="match status" value="1"/>
</dbReference>
<evidence type="ECO:0000256" key="2">
    <source>
        <dbReference type="ARBA" id="ARBA00022475"/>
    </source>
</evidence>
<evidence type="ECO:0000256" key="4">
    <source>
        <dbReference type="ARBA" id="ARBA00022679"/>
    </source>
</evidence>
<keyword evidence="6 8" id="KW-1133">Transmembrane helix</keyword>
<feature type="domain" description="Glycosyltransferase RgtA/B/C/D-like" evidence="9">
    <location>
        <begin position="67"/>
        <end position="205"/>
    </location>
</feature>
<feature type="transmembrane region" description="Helical" evidence="8">
    <location>
        <begin position="218"/>
        <end position="238"/>
    </location>
</feature>
<evidence type="ECO:0000313" key="11">
    <source>
        <dbReference type="Proteomes" id="UP000622604"/>
    </source>
</evidence>
<feature type="transmembrane region" description="Helical" evidence="8">
    <location>
        <begin position="309"/>
        <end position="327"/>
    </location>
</feature>
<keyword evidence="3" id="KW-0328">Glycosyltransferase</keyword>
<dbReference type="InterPro" id="IPR050297">
    <property type="entry name" value="LipidA_mod_glycosyltrf_83"/>
</dbReference>
<evidence type="ECO:0000256" key="5">
    <source>
        <dbReference type="ARBA" id="ARBA00022692"/>
    </source>
</evidence>
<gene>
    <name evidence="10" type="ORF">GCM10011274_25400</name>
</gene>
<evidence type="ECO:0000256" key="1">
    <source>
        <dbReference type="ARBA" id="ARBA00004651"/>
    </source>
</evidence>
<dbReference type="InterPro" id="IPR038731">
    <property type="entry name" value="RgtA/B/C-like"/>
</dbReference>
<dbReference type="GO" id="GO:0016763">
    <property type="term" value="F:pentosyltransferase activity"/>
    <property type="evidence" value="ECO:0007669"/>
    <property type="project" value="TreeGrafter"/>
</dbReference>
<keyword evidence="2" id="KW-1003">Cell membrane</keyword>
<feature type="transmembrane region" description="Helical" evidence="8">
    <location>
        <begin position="71"/>
        <end position="92"/>
    </location>
</feature>
<evidence type="ECO:0000256" key="8">
    <source>
        <dbReference type="SAM" id="Phobius"/>
    </source>
</evidence>
<proteinExistence type="predicted"/>
<organism evidence="10 11">
    <name type="scientific">Paraglaciecola chathamensis</name>
    <dbReference type="NCBI Taxonomy" id="368405"/>
    <lineage>
        <taxon>Bacteria</taxon>
        <taxon>Pseudomonadati</taxon>
        <taxon>Pseudomonadota</taxon>
        <taxon>Gammaproteobacteria</taxon>
        <taxon>Alteromonadales</taxon>
        <taxon>Alteromonadaceae</taxon>
        <taxon>Paraglaciecola</taxon>
    </lineage>
</organism>
<keyword evidence="7 8" id="KW-0472">Membrane</keyword>
<feature type="transmembrane region" description="Helical" evidence="8">
    <location>
        <begin position="166"/>
        <end position="197"/>
    </location>
</feature>
<feature type="transmembrane region" description="Helical" evidence="8">
    <location>
        <begin position="12"/>
        <end position="31"/>
    </location>
</feature>
<feature type="transmembrane region" description="Helical" evidence="8">
    <location>
        <begin position="274"/>
        <end position="297"/>
    </location>
</feature>
<name>A0A8H9IH03_9ALTE</name>
<reference evidence="10" key="1">
    <citation type="journal article" date="2014" name="Int. J. Syst. Evol. Microbiol.">
        <title>Complete genome sequence of Corynebacterium casei LMG S-19264T (=DSM 44701T), isolated from a smear-ripened cheese.</title>
        <authorList>
            <consortium name="US DOE Joint Genome Institute (JGI-PGF)"/>
            <person name="Walter F."/>
            <person name="Albersmeier A."/>
            <person name="Kalinowski J."/>
            <person name="Ruckert C."/>
        </authorList>
    </citation>
    <scope>NUCLEOTIDE SEQUENCE</scope>
    <source>
        <strain evidence="10">KCTC 32337</strain>
    </source>
</reference>